<keyword evidence="5" id="KW-1185">Reference proteome</keyword>
<dbReference type="AlphaFoldDB" id="A0A4R7TBI6"/>
<feature type="chain" id="PRO_5039509500" evidence="2">
    <location>
        <begin position="33"/>
        <end position="101"/>
    </location>
</feature>
<dbReference type="GO" id="GO:0006508">
    <property type="term" value="P:proteolysis"/>
    <property type="evidence" value="ECO:0007669"/>
    <property type="project" value="InterPro"/>
</dbReference>
<proteinExistence type="predicted"/>
<keyword evidence="1" id="KW-1015">Disulfide bond</keyword>
<evidence type="ECO:0000313" key="4">
    <source>
        <dbReference type="EMBL" id="TDU89420.1"/>
    </source>
</evidence>
<name>A0A4R7TBI6_9ACTN</name>
<dbReference type="PROSITE" id="PS00134">
    <property type="entry name" value="TRYPSIN_HIS"/>
    <property type="match status" value="1"/>
</dbReference>
<evidence type="ECO:0000259" key="3">
    <source>
        <dbReference type="Pfam" id="PF00089"/>
    </source>
</evidence>
<dbReference type="Proteomes" id="UP000295151">
    <property type="component" value="Unassembled WGS sequence"/>
</dbReference>
<protein>
    <submittedName>
        <fullName evidence="4">Trypsin</fullName>
    </submittedName>
</protein>
<organism evidence="4 5">
    <name type="scientific">Kribbella voronezhensis</name>
    <dbReference type="NCBI Taxonomy" id="2512212"/>
    <lineage>
        <taxon>Bacteria</taxon>
        <taxon>Bacillati</taxon>
        <taxon>Actinomycetota</taxon>
        <taxon>Actinomycetes</taxon>
        <taxon>Propionibacteriales</taxon>
        <taxon>Kribbellaceae</taxon>
        <taxon>Kribbella</taxon>
    </lineage>
</organism>
<dbReference type="PANTHER" id="PTHR24252">
    <property type="entry name" value="ACROSIN-RELATED"/>
    <property type="match status" value="1"/>
</dbReference>
<evidence type="ECO:0000256" key="1">
    <source>
        <dbReference type="ARBA" id="ARBA00023157"/>
    </source>
</evidence>
<feature type="domain" description="Peptidase S1" evidence="3">
    <location>
        <begin position="48"/>
        <end position="94"/>
    </location>
</feature>
<dbReference type="InterPro" id="IPR009003">
    <property type="entry name" value="Peptidase_S1_PA"/>
</dbReference>
<dbReference type="SUPFAM" id="SSF50494">
    <property type="entry name" value="Trypsin-like serine proteases"/>
    <property type="match status" value="1"/>
</dbReference>
<dbReference type="Pfam" id="PF00089">
    <property type="entry name" value="Trypsin"/>
    <property type="match status" value="1"/>
</dbReference>
<evidence type="ECO:0000313" key="5">
    <source>
        <dbReference type="Proteomes" id="UP000295151"/>
    </source>
</evidence>
<dbReference type="InterPro" id="IPR043504">
    <property type="entry name" value="Peptidase_S1_PA_chymotrypsin"/>
</dbReference>
<evidence type="ECO:0000256" key="2">
    <source>
        <dbReference type="SAM" id="SignalP"/>
    </source>
</evidence>
<feature type="signal peptide" evidence="2">
    <location>
        <begin position="1"/>
        <end position="32"/>
    </location>
</feature>
<dbReference type="GO" id="GO:0004252">
    <property type="term" value="F:serine-type endopeptidase activity"/>
    <property type="evidence" value="ECO:0007669"/>
    <property type="project" value="InterPro"/>
</dbReference>
<dbReference type="InterPro" id="IPR018114">
    <property type="entry name" value="TRYPSIN_HIS"/>
</dbReference>
<dbReference type="EMBL" id="SOCE01000001">
    <property type="protein sequence ID" value="TDU89420.1"/>
    <property type="molecule type" value="Genomic_DNA"/>
</dbReference>
<keyword evidence="2" id="KW-0732">Signal</keyword>
<sequence>MRLSLPRLVTAAVKTALLGAMTAALVIVPAHSASARTTSAQGDPSPRVVGGTRAALGEFPWMVRLSMGCGGAMSTNQLVLTAAHCAGSTGNKTVVPVEEWR</sequence>
<reference evidence="4 5" key="1">
    <citation type="submission" date="2019-03" db="EMBL/GenBank/DDBJ databases">
        <title>Genomic Encyclopedia of Type Strains, Phase III (KMG-III): the genomes of soil and plant-associated and newly described type strains.</title>
        <authorList>
            <person name="Whitman W."/>
        </authorList>
    </citation>
    <scope>NUCLEOTIDE SEQUENCE [LARGE SCALE GENOMIC DNA]</scope>
    <source>
        <strain evidence="4 5">VKM Ac-2575</strain>
    </source>
</reference>
<accession>A0A4R7TBI6</accession>
<dbReference type="PANTHER" id="PTHR24252:SF7">
    <property type="entry name" value="HYALIN"/>
    <property type="match status" value="1"/>
</dbReference>
<comment type="caution">
    <text evidence="4">The sequence shown here is derived from an EMBL/GenBank/DDBJ whole genome shotgun (WGS) entry which is preliminary data.</text>
</comment>
<dbReference type="InterPro" id="IPR001254">
    <property type="entry name" value="Trypsin_dom"/>
</dbReference>
<gene>
    <name evidence="4" type="ORF">EV138_2986</name>
</gene>
<dbReference type="RefSeq" id="WP_238158143.1">
    <property type="nucleotide sequence ID" value="NZ_SOCE01000001.1"/>
</dbReference>
<dbReference type="Gene3D" id="2.40.10.10">
    <property type="entry name" value="Trypsin-like serine proteases"/>
    <property type="match status" value="2"/>
</dbReference>